<dbReference type="Pfam" id="PF12498">
    <property type="entry name" value="bZIP_C"/>
    <property type="match status" value="1"/>
</dbReference>
<keyword evidence="5" id="KW-0539">Nucleus</keyword>
<dbReference type="PANTHER" id="PTHR46408">
    <property type="entry name" value="BASIC LEUCINE ZIPPER 63"/>
    <property type="match status" value="1"/>
</dbReference>
<organism evidence="8 9">
    <name type="scientific">Eleusine coracana subsp. coracana</name>
    <dbReference type="NCBI Taxonomy" id="191504"/>
    <lineage>
        <taxon>Eukaryota</taxon>
        <taxon>Viridiplantae</taxon>
        <taxon>Streptophyta</taxon>
        <taxon>Embryophyta</taxon>
        <taxon>Tracheophyta</taxon>
        <taxon>Spermatophyta</taxon>
        <taxon>Magnoliopsida</taxon>
        <taxon>Liliopsida</taxon>
        <taxon>Poales</taxon>
        <taxon>Poaceae</taxon>
        <taxon>PACMAD clade</taxon>
        <taxon>Chloridoideae</taxon>
        <taxon>Cynodonteae</taxon>
        <taxon>Eleusininae</taxon>
        <taxon>Eleusine</taxon>
    </lineage>
</organism>
<dbReference type="Proteomes" id="UP001054889">
    <property type="component" value="Unassembled WGS sequence"/>
</dbReference>
<dbReference type="EMBL" id="BQKI01000017">
    <property type="protein sequence ID" value="GJN10089.1"/>
    <property type="molecule type" value="Genomic_DNA"/>
</dbReference>
<dbReference type="PROSITE" id="PS50217">
    <property type="entry name" value="BZIP"/>
    <property type="match status" value="1"/>
</dbReference>
<evidence type="ECO:0000259" key="7">
    <source>
        <dbReference type="PROSITE" id="PS50217"/>
    </source>
</evidence>
<dbReference type="GO" id="GO:0005634">
    <property type="term" value="C:nucleus"/>
    <property type="evidence" value="ECO:0007669"/>
    <property type="project" value="UniProtKB-SubCell"/>
</dbReference>
<evidence type="ECO:0000256" key="2">
    <source>
        <dbReference type="ARBA" id="ARBA00023015"/>
    </source>
</evidence>
<evidence type="ECO:0000313" key="9">
    <source>
        <dbReference type="Proteomes" id="UP001054889"/>
    </source>
</evidence>
<evidence type="ECO:0000256" key="3">
    <source>
        <dbReference type="ARBA" id="ARBA00023125"/>
    </source>
</evidence>
<evidence type="ECO:0000313" key="8">
    <source>
        <dbReference type="EMBL" id="GJN10089.1"/>
    </source>
</evidence>
<dbReference type="AlphaFoldDB" id="A0AAV5DGZ5"/>
<accession>A0AAV5DGZ5</accession>
<dbReference type="InterPro" id="IPR045314">
    <property type="entry name" value="bZIP_plant_GBF1"/>
</dbReference>
<dbReference type="Pfam" id="PF00170">
    <property type="entry name" value="bZIP_1"/>
    <property type="match status" value="1"/>
</dbReference>
<dbReference type="GO" id="GO:0003677">
    <property type="term" value="F:DNA binding"/>
    <property type="evidence" value="ECO:0007669"/>
    <property type="project" value="UniProtKB-KW"/>
</dbReference>
<reference evidence="8" key="2">
    <citation type="submission" date="2021-12" db="EMBL/GenBank/DDBJ databases">
        <title>Resequencing data analysis of finger millet.</title>
        <authorList>
            <person name="Hatakeyama M."/>
            <person name="Aluri S."/>
            <person name="Balachadran M.T."/>
            <person name="Sivarajan S.R."/>
            <person name="Poveda L."/>
            <person name="Shimizu-Inatsugi R."/>
            <person name="Schlapbach R."/>
            <person name="Sreeman S.M."/>
            <person name="Shimizu K.K."/>
        </authorList>
    </citation>
    <scope>NUCLEOTIDE SEQUENCE</scope>
</reference>
<dbReference type="FunFam" id="1.20.5.170:FF:000020">
    <property type="entry name" value="BZIP transcription factor"/>
    <property type="match status" value="1"/>
</dbReference>
<evidence type="ECO:0000256" key="6">
    <source>
        <dbReference type="SAM" id="MobiDB-lite"/>
    </source>
</evidence>
<keyword evidence="4" id="KW-0804">Transcription</keyword>
<protein>
    <recommendedName>
        <fullName evidence="7">BZIP domain-containing protein</fullName>
    </recommendedName>
</protein>
<evidence type="ECO:0000256" key="1">
    <source>
        <dbReference type="ARBA" id="ARBA00004123"/>
    </source>
</evidence>
<dbReference type="CDD" id="cd14702">
    <property type="entry name" value="bZIP_plant_GBF1"/>
    <property type="match status" value="1"/>
</dbReference>
<dbReference type="GO" id="GO:0003700">
    <property type="term" value="F:DNA-binding transcription factor activity"/>
    <property type="evidence" value="ECO:0007669"/>
    <property type="project" value="InterPro"/>
</dbReference>
<keyword evidence="9" id="KW-1185">Reference proteome</keyword>
<dbReference type="Gene3D" id="1.20.5.170">
    <property type="match status" value="1"/>
</dbReference>
<dbReference type="InterPro" id="IPR046347">
    <property type="entry name" value="bZIP_sf"/>
</dbReference>
<keyword evidence="3" id="KW-0238">DNA-binding</keyword>
<dbReference type="PANTHER" id="PTHR46408:SF7">
    <property type="entry name" value="REGULATORY PROTEIN OPAQUE-2"/>
    <property type="match status" value="1"/>
</dbReference>
<dbReference type="SUPFAM" id="SSF57959">
    <property type="entry name" value="Leucine zipper domain"/>
    <property type="match status" value="1"/>
</dbReference>
<sequence length="371" mass="40684">MMIVAVAACEDTSGQDAINRSPSEWNFERLLEEELMGSTTPPVDSSASVFHIEPVSDAVEVEPATMTVDGMADPVEYNAILKRKLEEDLAAIAMWRGAETWGGTSSETTENIFVRIPSYLLDRSHPSDDDDLDGEVEIVGFRMHDSEKMKRRKESNRESARRSRTRKAARMKDLEDQVAHLRVENSALLTRLDGINQKYKASAIDNRILRAGMETLRTKVKMAEDTINRLIGTTPSFNSLPFVGSPSHATPPADPSVPILDNNIITTNNYFVATSDARVNNSYMPRADPSPLQAEDVVKESSNTMTINGIAASHCVTGMELLQEMVSAMPSTSSGDGAAQWESAPLVLDEIITDSDIEGHEDPLGNMEILG</sequence>
<proteinExistence type="predicted"/>
<keyword evidence="2" id="KW-0805">Transcription regulation</keyword>
<dbReference type="SMART" id="SM00338">
    <property type="entry name" value="BRLZ"/>
    <property type="match status" value="1"/>
</dbReference>
<comment type="subcellular location">
    <subcellularLocation>
        <location evidence="1">Nucleus</location>
    </subcellularLocation>
</comment>
<comment type="caution">
    <text evidence="8">The sequence shown here is derived from an EMBL/GenBank/DDBJ whole genome shotgun (WGS) entry which is preliminary data.</text>
</comment>
<name>A0AAV5DGZ5_ELECO</name>
<feature type="region of interest" description="Disordered" evidence="6">
    <location>
        <begin position="146"/>
        <end position="168"/>
    </location>
</feature>
<evidence type="ECO:0000256" key="4">
    <source>
        <dbReference type="ARBA" id="ARBA00023163"/>
    </source>
</evidence>
<feature type="domain" description="BZIP" evidence="7">
    <location>
        <begin position="146"/>
        <end position="198"/>
    </location>
</feature>
<reference evidence="8" key="1">
    <citation type="journal article" date="2018" name="DNA Res.">
        <title>Multiple hybrid de novo genome assembly of finger millet, an orphan allotetraploid crop.</title>
        <authorList>
            <person name="Hatakeyama M."/>
            <person name="Aluri S."/>
            <person name="Balachadran M.T."/>
            <person name="Sivarajan S.R."/>
            <person name="Patrignani A."/>
            <person name="Gruter S."/>
            <person name="Poveda L."/>
            <person name="Shimizu-Inatsugi R."/>
            <person name="Baeten J."/>
            <person name="Francoijs K.J."/>
            <person name="Nataraja K.N."/>
            <person name="Reddy Y.A.N."/>
            <person name="Phadnis S."/>
            <person name="Ravikumar R.L."/>
            <person name="Schlapbach R."/>
            <person name="Sreeman S.M."/>
            <person name="Shimizu K.K."/>
        </authorList>
    </citation>
    <scope>NUCLEOTIDE SEQUENCE</scope>
</reference>
<evidence type="ECO:0000256" key="5">
    <source>
        <dbReference type="ARBA" id="ARBA00023242"/>
    </source>
</evidence>
<dbReference type="InterPro" id="IPR004827">
    <property type="entry name" value="bZIP"/>
</dbReference>
<dbReference type="PROSITE" id="PS00036">
    <property type="entry name" value="BZIP_BASIC"/>
    <property type="match status" value="1"/>
</dbReference>
<gene>
    <name evidence="8" type="primary">ga28152</name>
    <name evidence="8" type="ORF">PR202_ga28152</name>
</gene>
<dbReference type="InterPro" id="IPR020983">
    <property type="entry name" value="Basic_leucine-zipper_C"/>
</dbReference>